<dbReference type="Pfam" id="PF05678">
    <property type="entry name" value="VQ"/>
    <property type="match status" value="1"/>
</dbReference>
<dbReference type="HOGENOM" id="CLU_169898_0_0_1"/>
<dbReference type="InterPro" id="IPR039608">
    <property type="entry name" value="VQ_1/10"/>
</dbReference>
<dbReference type="AlphaFoldDB" id="G7KIB3"/>
<evidence type="ECO:0000313" key="5">
    <source>
        <dbReference type="Proteomes" id="UP000002051"/>
    </source>
</evidence>
<keyword evidence="5" id="KW-1185">Reference proteome</keyword>
<dbReference type="PANTHER" id="PTHR34777:SF1">
    <property type="entry name" value="VQ MOTIF-CONTAINING PROTEIN 10"/>
    <property type="match status" value="1"/>
</dbReference>
<protein>
    <submittedName>
        <fullName evidence="3">VQ motif protein</fullName>
    </submittedName>
</protein>
<organism evidence="3 5">
    <name type="scientific">Medicago truncatula</name>
    <name type="common">Barrel medic</name>
    <name type="synonym">Medicago tribuloides</name>
    <dbReference type="NCBI Taxonomy" id="3880"/>
    <lineage>
        <taxon>Eukaryota</taxon>
        <taxon>Viridiplantae</taxon>
        <taxon>Streptophyta</taxon>
        <taxon>Embryophyta</taxon>
        <taxon>Tracheophyta</taxon>
        <taxon>Spermatophyta</taxon>
        <taxon>Magnoliopsida</taxon>
        <taxon>eudicotyledons</taxon>
        <taxon>Gunneridae</taxon>
        <taxon>Pentapetalae</taxon>
        <taxon>rosids</taxon>
        <taxon>fabids</taxon>
        <taxon>Fabales</taxon>
        <taxon>Fabaceae</taxon>
        <taxon>Papilionoideae</taxon>
        <taxon>50 kb inversion clade</taxon>
        <taxon>NPAAA clade</taxon>
        <taxon>Hologalegina</taxon>
        <taxon>IRL clade</taxon>
        <taxon>Trifolieae</taxon>
        <taxon>Medicago</taxon>
    </lineage>
</organism>
<gene>
    <name evidence="3" type="ordered locus">MTR_6g042010</name>
</gene>
<feature type="region of interest" description="Disordered" evidence="1">
    <location>
        <begin position="38"/>
        <end position="73"/>
    </location>
</feature>
<dbReference type="InterPro" id="IPR008889">
    <property type="entry name" value="VQ"/>
</dbReference>
<dbReference type="PANTHER" id="PTHR34777">
    <property type="entry name" value="VQ MOTIF-CONTAINING PROTEIN 10"/>
    <property type="match status" value="1"/>
</dbReference>
<dbReference type="EnsemblPlants" id="AES75322">
    <property type="protein sequence ID" value="AES75322"/>
    <property type="gene ID" value="MTR_6g042010"/>
</dbReference>
<dbReference type="Proteomes" id="UP000002051">
    <property type="component" value="Chromosome 6"/>
</dbReference>
<dbReference type="PaxDb" id="3880-AES75322"/>
<proteinExistence type="predicted"/>
<sequence>MASGGCSNSKKPVKIVIITTEYVETDAMSFKSVVQKLTGKHSSDRSVDDDARDGRKAKREKHNLSGFDDVPASENVDDGRSTFFISDSLFNEYDMFLREKMVPNDHFFFGSQI</sequence>
<feature type="compositionally biased region" description="Basic and acidic residues" evidence="1">
    <location>
        <begin position="41"/>
        <end position="54"/>
    </location>
</feature>
<evidence type="ECO:0000313" key="4">
    <source>
        <dbReference type="EnsemblPlants" id="AES75322"/>
    </source>
</evidence>
<feature type="domain" description="VQ" evidence="2">
    <location>
        <begin position="17"/>
        <end position="43"/>
    </location>
</feature>
<evidence type="ECO:0000259" key="2">
    <source>
        <dbReference type="Pfam" id="PF05678"/>
    </source>
</evidence>
<reference evidence="4" key="3">
    <citation type="submission" date="2015-04" db="UniProtKB">
        <authorList>
            <consortium name="EnsemblPlants"/>
        </authorList>
    </citation>
    <scope>IDENTIFICATION</scope>
    <source>
        <strain evidence="4">cv. Jemalong A17</strain>
    </source>
</reference>
<evidence type="ECO:0000256" key="1">
    <source>
        <dbReference type="SAM" id="MobiDB-lite"/>
    </source>
</evidence>
<dbReference type="EMBL" id="CM001222">
    <property type="protein sequence ID" value="AES75322.1"/>
    <property type="molecule type" value="Genomic_DNA"/>
</dbReference>
<reference evidence="3 5" key="2">
    <citation type="journal article" date="2014" name="BMC Genomics">
        <title>An improved genome release (version Mt4.0) for the model legume Medicago truncatula.</title>
        <authorList>
            <person name="Tang H."/>
            <person name="Krishnakumar V."/>
            <person name="Bidwell S."/>
            <person name="Rosen B."/>
            <person name="Chan A."/>
            <person name="Zhou S."/>
            <person name="Gentzbittel L."/>
            <person name="Childs K.L."/>
            <person name="Yandell M."/>
            <person name="Gundlach H."/>
            <person name="Mayer K.F."/>
            <person name="Schwartz D.C."/>
            <person name="Town C.D."/>
        </authorList>
    </citation>
    <scope>GENOME REANNOTATION</scope>
    <source>
        <strain evidence="4 5">cv. Jemalong A17</strain>
    </source>
</reference>
<accession>G7KIB3</accession>
<name>G7KIB3_MEDTR</name>
<evidence type="ECO:0000313" key="3">
    <source>
        <dbReference type="EMBL" id="AES75322.1"/>
    </source>
</evidence>
<reference evidence="3 5" key="1">
    <citation type="journal article" date="2011" name="Nature">
        <title>The Medicago genome provides insight into the evolution of rhizobial symbioses.</title>
        <authorList>
            <person name="Young N.D."/>
            <person name="Debelle F."/>
            <person name="Oldroyd G.E."/>
            <person name="Geurts R."/>
            <person name="Cannon S.B."/>
            <person name="Udvardi M.K."/>
            <person name="Benedito V.A."/>
            <person name="Mayer K.F."/>
            <person name="Gouzy J."/>
            <person name="Schoof H."/>
            <person name="Van de Peer Y."/>
            <person name="Proost S."/>
            <person name="Cook D.R."/>
            <person name="Meyers B.C."/>
            <person name="Spannagl M."/>
            <person name="Cheung F."/>
            <person name="De Mita S."/>
            <person name="Krishnakumar V."/>
            <person name="Gundlach H."/>
            <person name="Zhou S."/>
            <person name="Mudge J."/>
            <person name="Bharti A.K."/>
            <person name="Murray J.D."/>
            <person name="Naoumkina M.A."/>
            <person name="Rosen B."/>
            <person name="Silverstein K.A."/>
            <person name="Tang H."/>
            <person name="Rombauts S."/>
            <person name="Zhao P.X."/>
            <person name="Zhou P."/>
            <person name="Barbe V."/>
            <person name="Bardou P."/>
            <person name="Bechner M."/>
            <person name="Bellec A."/>
            <person name="Berger A."/>
            <person name="Berges H."/>
            <person name="Bidwell S."/>
            <person name="Bisseling T."/>
            <person name="Choisne N."/>
            <person name="Couloux A."/>
            <person name="Denny R."/>
            <person name="Deshpande S."/>
            <person name="Dai X."/>
            <person name="Doyle J.J."/>
            <person name="Dudez A.M."/>
            <person name="Farmer A.D."/>
            <person name="Fouteau S."/>
            <person name="Franken C."/>
            <person name="Gibelin C."/>
            <person name="Gish J."/>
            <person name="Goldstein S."/>
            <person name="Gonzalez A.J."/>
            <person name="Green P.J."/>
            <person name="Hallab A."/>
            <person name="Hartog M."/>
            <person name="Hua A."/>
            <person name="Humphray S.J."/>
            <person name="Jeong D.H."/>
            <person name="Jing Y."/>
            <person name="Jocker A."/>
            <person name="Kenton S.M."/>
            <person name="Kim D.J."/>
            <person name="Klee K."/>
            <person name="Lai H."/>
            <person name="Lang C."/>
            <person name="Lin S."/>
            <person name="Macmil S.L."/>
            <person name="Magdelenat G."/>
            <person name="Matthews L."/>
            <person name="McCorrison J."/>
            <person name="Monaghan E.L."/>
            <person name="Mun J.H."/>
            <person name="Najar F.Z."/>
            <person name="Nicholson C."/>
            <person name="Noirot C."/>
            <person name="O'Bleness M."/>
            <person name="Paule C.R."/>
            <person name="Poulain J."/>
            <person name="Prion F."/>
            <person name="Qin B."/>
            <person name="Qu C."/>
            <person name="Retzel E.F."/>
            <person name="Riddle C."/>
            <person name="Sallet E."/>
            <person name="Samain S."/>
            <person name="Samson N."/>
            <person name="Sanders I."/>
            <person name="Saurat O."/>
            <person name="Scarpelli C."/>
            <person name="Schiex T."/>
            <person name="Segurens B."/>
            <person name="Severin A.J."/>
            <person name="Sherrier D.J."/>
            <person name="Shi R."/>
            <person name="Sims S."/>
            <person name="Singer S.R."/>
            <person name="Sinharoy S."/>
            <person name="Sterck L."/>
            <person name="Viollet A."/>
            <person name="Wang B.B."/>
            <person name="Wang K."/>
            <person name="Wang M."/>
            <person name="Wang X."/>
            <person name="Warfsmann J."/>
            <person name="Weissenbach J."/>
            <person name="White D.D."/>
            <person name="White J.D."/>
            <person name="Wiley G.B."/>
            <person name="Wincker P."/>
            <person name="Xing Y."/>
            <person name="Yang L."/>
            <person name="Yao Z."/>
            <person name="Ying F."/>
            <person name="Zhai J."/>
            <person name="Zhou L."/>
            <person name="Zuber A."/>
            <person name="Denarie J."/>
            <person name="Dixon R.A."/>
            <person name="May G.D."/>
            <person name="Schwartz D.C."/>
            <person name="Rogers J."/>
            <person name="Quetier F."/>
            <person name="Town C.D."/>
            <person name="Roe B.A."/>
        </authorList>
    </citation>
    <scope>NUCLEOTIDE SEQUENCE [LARGE SCALE GENOMIC DNA]</scope>
    <source>
        <strain evidence="3">A17</strain>
        <strain evidence="4 5">cv. Jemalong A17</strain>
    </source>
</reference>